<evidence type="ECO:0000256" key="2">
    <source>
        <dbReference type="ARBA" id="ARBA00022676"/>
    </source>
</evidence>
<evidence type="ECO:0000259" key="5">
    <source>
        <dbReference type="Pfam" id="PF00535"/>
    </source>
</evidence>
<keyword evidence="2" id="KW-0328">Glycosyltransferase</keyword>
<proteinExistence type="inferred from homology"/>
<keyword evidence="4" id="KW-0812">Transmembrane</keyword>
<dbReference type="Pfam" id="PF00535">
    <property type="entry name" value="Glycos_transf_2"/>
    <property type="match status" value="1"/>
</dbReference>
<dbReference type="EMBL" id="JACCBX010000001">
    <property type="protein sequence ID" value="NYE03864.1"/>
    <property type="molecule type" value="Genomic_DNA"/>
</dbReference>
<dbReference type="PANTHER" id="PTHR22916">
    <property type="entry name" value="GLYCOSYLTRANSFERASE"/>
    <property type="match status" value="1"/>
</dbReference>
<feature type="domain" description="Glycosyltransferase 2-like" evidence="5">
    <location>
        <begin position="5"/>
        <end position="142"/>
    </location>
</feature>
<reference evidence="7" key="1">
    <citation type="submission" date="2020-07" db="EMBL/GenBank/DDBJ databases">
        <authorList>
            <person name="Partida-Martinez L."/>
            <person name="Huntemann M."/>
            <person name="Clum A."/>
            <person name="Wang J."/>
            <person name="Palaniappan K."/>
            <person name="Ritter S."/>
            <person name="Chen I.-M."/>
            <person name="Stamatis D."/>
            <person name="Reddy T."/>
            <person name="O'Malley R."/>
            <person name="Daum C."/>
            <person name="Shapiro N."/>
            <person name="Ivanova N."/>
            <person name="Kyrpides N."/>
            <person name="Woyke T."/>
        </authorList>
    </citation>
    <scope>NUCLEOTIDE SEQUENCE [LARGE SCALE GENOMIC DNA]</scope>
    <source>
        <strain evidence="7">AT2.8</strain>
    </source>
</reference>
<evidence type="ECO:0000313" key="6">
    <source>
        <dbReference type="EMBL" id="NYE03864.1"/>
    </source>
</evidence>
<dbReference type="InterPro" id="IPR029044">
    <property type="entry name" value="Nucleotide-diphossugar_trans"/>
</dbReference>
<dbReference type="Gene3D" id="3.90.550.10">
    <property type="entry name" value="Spore Coat Polysaccharide Biosynthesis Protein SpsA, Chain A"/>
    <property type="match status" value="1"/>
</dbReference>
<accession>A0A852T8V4</accession>
<dbReference type="Proteomes" id="UP000548423">
    <property type="component" value="Unassembled WGS sequence"/>
</dbReference>
<evidence type="ECO:0000256" key="3">
    <source>
        <dbReference type="ARBA" id="ARBA00022679"/>
    </source>
</evidence>
<sequence length="357" mass="41487">MPKVSVIVPIYKVEKYLKRCIESIINQSLEDIEIILVDDGSPDDSGNIADEYAQIDKRIIVIHKENGGIASARKAALDVAAGDYIACVDSDDWIHKDMCKVLYKEAVKNNSDIVMCNYIRVDDNGKIVGPKQKEIENLNISIDHIGIKEFFRKYFYTGIWGHNVWNRLYKTSVIRNNQINYDSEERWGEDVLFNLYFLCFTKKITIINQSLYYYFVRPGSLERTPSKIRHIQLLRLTNKHYSFVSKKRLNDHYKDEIFICILLTYLFNGLQLSYKSGMEIKEIANFYKGLRSDAYFMKVFKDIGFIKGNSIFIRASNMKFISSIKFKLISIFFTLGCYNLVAKLTIMNAGKKYNINV</sequence>
<name>A0A852T8V4_9BACI</name>
<dbReference type="AlphaFoldDB" id="A0A852T8V4"/>
<evidence type="ECO:0000256" key="4">
    <source>
        <dbReference type="SAM" id="Phobius"/>
    </source>
</evidence>
<feature type="transmembrane region" description="Helical" evidence="4">
    <location>
        <begin position="324"/>
        <end position="342"/>
    </location>
</feature>
<evidence type="ECO:0000313" key="7">
    <source>
        <dbReference type="Proteomes" id="UP000548423"/>
    </source>
</evidence>
<evidence type="ECO:0000256" key="1">
    <source>
        <dbReference type="ARBA" id="ARBA00006739"/>
    </source>
</evidence>
<keyword evidence="3" id="KW-0808">Transferase</keyword>
<organism evidence="6 7">
    <name type="scientific">Neobacillus niacini</name>
    <dbReference type="NCBI Taxonomy" id="86668"/>
    <lineage>
        <taxon>Bacteria</taxon>
        <taxon>Bacillati</taxon>
        <taxon>Bacillota</taxon>
        <taxon>Bacilli</taxon>
        <taxon>Bacillales</taxon>
        <taxon>Bacillaceae</taxon>
        <taxon>Neobacillus</taxon>
    </lineage>
</organism>
<comment type="caution">
    <text evidence="6">The sequence shown here is derived from an EMBL/GenBank/DDBJ whole genome shotgun (WGS) entry which is preliminary data.</text>
</comment>
<dbReference type="SUPFAM" id="SSF53448">
    <property type="entry name" value="Nucleotide-diphospho-sugar transferases"/>
    <property type="match status" value="1"/>
</dbReference>
<dbReference type="GO" id="GO:0016757">
    <property type="term" value="F:glycosyltransferase activity"/>
    <property type="evidence" value="ECO:0007669"/>
    <property type="project" value="UniProtKB-KW"/>
</dbReference>
<protein>
    <submittedName>
        <fullName evidence="6">Glycosyltransferase involved in cell wall biosynthesis</fullName>
    </submittedName>
</protein>
<dbReference type="InterPro" id="IPR001173">
    <property type="entry name" value="Glyco_trans_2-like"/>
</dbReference>
<reference evidence="7" key="2">
    <citation type="submission" date="2020-08" db="EMBL/GenBank/DDBJ databases">
        <title>The Agave Microbiome: Exploring the role of microbial communities in plant adaptations to desert environments.</title>
        <authorList>
            <person name="Partida-Martinez L.P."/>
        </authorList>
    </citation>
    <scope>NUCLEOTIDE SEQUENCE [LARGE SCALE GENOMIC DNA]</scope>
    <source>
        <strain evidence="7">AT2.8</strain>
    </source>
</reference>
<keyword evidence="4" id="KW-0472">Membrane</keyword>
<gene>
    <name evidence="6" type="ORF">F4694_000583</name>
</gene>
<dbReference type="PANTHER" id="PTHR22916:SF51">
    <property type="entry name" value="GLYCOSYLTRANSFERASE EPSH-RELATED"/>
    <property type="match status" value="1"/>
</dbReference>
<dbReference type="CDD" id="cd00761">
    <property type="entry name" value="Glyco_tranf_GTA_type"/>
    <property type="match status" value="1"/>
</dbReference>
<keyword evidence="4" id="KW-1133">Transmembrane helix</keyword>
<comment type="similarity">
    <text evidence="1">Belongs to the glycosyltransferase 2 family.</text>
</comment>